<evidence type="ECO:0000313" key="4">
    <source>
        <dbReference type="EMBL" id="RAI03942.1"/>
    </source>
</evidence>
<proteinExistence type="predicted"/>
<gene>
    <name evidence="4" type="ORF">DLJ53_05595</name>
</gene>
<dbReference type="SUPFAM" id="SSF52799">
    <property type="entry name" value="(Phosphotyrosine protein) phosphatases II"/>
    <property type="match status" value="1"/>
</dbReference>
<dbReference type="Proteomes" id="UP000249590">
    <property type="component" value="Unassembled WGS sequence"/>
</dbReference>
<dbReference type="InterPro" id="IPR057023">
    <property type="entry name" value="PTP-SAK"/>
</dbReference>
<comment type="caution">
    <text evidence="4">The sequence shown here is derived from an EMBL/GenBank/DDBJ whole genome shotgun (WGS) entry which is preliminary data.</text>
</comment>
<dbReference type="InterPro" id="IPR029021">
    <property type="entry name" value="Prot-tyrosine_phosphatase-like"/>
</dbReference>
<keyword evidence="5" id="KW-1185">Reference proteome</keyword>
<dbReference type="EMBL" id="QHHQ01000001">
    <property type="protein sequence ID" value="RAI03942.1"/>
    <property type="molecule type" value="Genomic_DNA"/>
</dbReference>
<protein>
    <submittedName>
        <fullName evidence="4">Protein tyrosine phosphatase</fullName>
    </submittedName>
</protein>
<dbReference type="GO" id="GO:0016791">
    <property type="term" value="F:phosphatase activity"/>
    <property type="evidence" value="ECO:0007669"/>
    <property type="project" value="UniProtKB-ARBA"/>
</dbReference>
<feature type="region of interest" description="Disordered" evidence="2">
    <location>
        <begin position="1"/>
        <end position="24"/>
    </location>
</feature>
<name>A0A8B2P496_9HYPH</name>
<feature type="domain" description="Swiss Army Knife protein DSP-PTPase phosphatase" evidence="3">
    <location>
        <begin position="97"/>
        <end position="202"/>
    </location>
</feature>
<organism evidence="4 5">
    <name type="scientific">Acuticoccus sediminis</name>
    <dbReference type="NCBI Taxonomy" id="2184697"/>
    <lineage>
        <taxon>Bacteria</taxon>
        <taxon>Pseudomonadati</taxon>
        <taxon>Pseudomonadota</taxon>
        <taxon>Alphaproteobacteria</taxon>
        <taxon>Hyphomicrobiales</taxon>
        <taxon>Amorphaceae</taxon>
        <taxon>Acuticoccus</taxon>
    </lineage>
</organism>
<evidence type="ECO:0000256" key="2">
    <source>
        <dbReference type="SAM" id="MobiDB-lite"/>
    </source>
</evidence>
<evidence type="ECO:0000256" key="1">
    <source>
        <dbReference type="ARBA" id="ARBA00022801"/>
    </source>
</evidence>
<dbReference type="AlphaFoldDB" id="A0A8B2P496"/>
<dbReference type="Pfam" id="PF22784">
    <property type="entry name" value="PTP-SAK"/>
    <property type="match status" value="1"/>
</dbReference>
<keyword evidence="1" id="KW-0378">Hydrolase</keyword>
<dbReference type="Gene3D" id="3.90.190.10">
    <property type="entry name" value="Protein tyrosine phosphatase superfamily"/>
    <property type="match status" value="1"/>
</dbReference>
<accession>A0A8B2P496</accession>
<sequence>MTRIGQTTGGDEASTETEDATQDLGEVIDFAALRDRARGRTPGRKARRRARAERWRRPLETLRDRREAWGSLLFADHGFLRLAYRNRHQVTERLWRSAQPSPTDIATAARLGIRTVVSLRADGFGGDPLEREACARHGLNFERVVLQSRMAPPKAVLRQAMEVFPRLEAPVLLHCKSGADRAGLGSALWMILVEGASAEEAQRQLSLKFGHIKHARTGVLDVFLEAWAQTGEAAGLSFAEWVETVYDPESLPRRVQANPIADALLSLMARE</sequence>
<dbReference type="OrthoDB" id="9814896at2"/>
<evidence type="ECO:0000259" key="3">
    <source>
        <dbReference type="Pfam" id="PF22784"/>
    </source>
</evidence>
<reference evidence="4 5" key="1">
    <citation type="submission" date="2018-05" db="EMBL/GenBank/DDBJ databases">
        <title>Acuticoccus sediminis sp. nov., isolated from deep-sea sediment of Indian Ocean.</title>
        <authorList>
            <person name="Liu X."/>
            <person name="Lai Q."/>
            <person name="Du Y."/>
            <person name="Sun F."/>
            <person name="Zhang X."/>
            <person name="Wang S."/>
            <person name="Shao Z."/>
        </authorList>
    </citation>
    <scope>NUCLEOTIDE SEQUENCE [LARGE SCALE GENOMIC DNA]</scope>
    <source>
        <strain evidence="4 5">PTG4-2</strain>
    </source>
</reference>
<evidence type="ECO:0000313" key="5">
    <source>
        <dbReference type="Proteomes" id="UP000249590"/>
    </source>
</evidence>